<reference evidence="2" key="1">
    <citation type="journal article" date="2020" name="Stud. Mycol.">
        <title>101 Dothideomycetes genomes: a test case for predicting lifestyles and emergence of pathogens.</title>
        <authorList>
            <person name="Haridas S."/>
            <person name="Albert R."/>
            <person name="Binder M."/>
            <person name="Bloem J."/>
            <person name="Labutti K."/>
            <person name="Salamov A."/>
            <person name="Andreopoulos B."/>
            <person name="Baker S."/>
            <person name="Barry K."/>
            <person name="Bills G."/>
            <person name="Bluhm B."/>
            <person name="Cannon C."/>
            <person name="Castanera R."/>
            <person name="Culley D."/>
            <person name="Daum C."/>
            <person name="Ezra D."/>
            <person name="Gonzalez J."/>
            <person name="Henrissat B."/>
            <person name="Kuo A."/>
            <person name="Liang C."/>
            <person name="Lipzen A."/>
            <person name="Lutzoni F."/>
            <person name="Magnuson J."/>
            <person name="Mondo S."/>
            <person name="Nolan M."/>
            <person name="Ohm R."/>
            <person name="Pangilinan J."/>
            <person name="Park H.-J."/>
            <person name="Ramirez L."/>
            <person name="Alfaro M."/>
            <person name="Sun H."/>
            <person name="Tritt A."/>
            <person name="Yoshinaga Y."/>
            <person name="Zwiers L.-H."/>
            <person name="Turgeon B."/>
            <person name="Goodwin S."/>
            <person name="Spatafora J."/>
            <person name="Crous P."/>
            <person name="Grigoriev I."/>
        </authorList>
    </citation>
    <scope>NUCLEOTIDE SEQUENCE</scope>
    <source>
        <strain evidence="2">CBS 379.55</strain>
    </source>
</reference>
<dbReference type="Proteomes" id="UP000800097">
    <property type="component" value="Unassembled WGS sequence"/>
</dbReference>
<organism evidence="2 3">
    <name type="scientific">Westerdykella ornata</name>
    <dbReference type="NCBI Taxonomy" id="318751"/>
    <lineage>
        <taxon>Eukaryota</taxon>
        <taxon>Fungi</taxon>
        <taxon>Dikarya</taxon>
        <taxon>Ascomycota</taxon>
        <taxon>Pezizomycotina</taxon>
        <taxon>Dothideomycetes</taxon>
        <taxon>Pleosporomycetidae</taxon>
        <taxon>Pleosporales</taxon>
        <taxon>Sporormiaceae</taxon>
        <taxon>Westerdykella</taxon>
    </lineage>
</organism>
<keyword evidence="3" id="KW-1185">Reference proteome</keyword>
<dbReference type="AlphaFoldDB" id="A0A6A6JMN8"/>
<protein>
    <submittedName>
        <fullName evidence="2">Uncharacterized protein</fullName>
    </submittedName>
</protein>
<dbReference type="EMBL" id="ML986489">
    <property type="protein sequence ID" value="KAF2277787.1"/>
    <property type="molecule type" value="Genomic_DNA"/>
</dbReference>
<name>A0A6A6JMN8_WESOR</name>
<evidence type="ECO:0000313" key="3">
    <source>
        <dbReference type="Proteomes" id="UP000800097"/>
    </source>
</evidence>
<gene>
    <name evidence="2" type="ORF">EI97DRAFT_273227</name>
</gene>
<proteinExistence type="predicted"/>
<accession>A0A6A6JMN8</accession>
<feature type="region of interest" description="Disordered" evidence="1">
    <location>
        <begin position="1"/>
        <end position="23"/>
    </location>
</feature>
<dbReference type="GeneID" id="54547476"/>
<sequence length="220" mass="24651">MLRDGQRISSILCPQQRGHPDGQQLGSSRLVCLVIYRFEASSSLCTCMVHAISRRAINNLIHRTCDSVSRHPVWNWSHEWRDSWLLRSMQAPYGEDVETLRIPPPRSAVRTKSEAPKAPCNSTQYLGAFVLHWTTALSSLPLTHPPGCGTNRTTWAAQRSTPSEMHPENRLDARPHAMRLNKMHGFSWGLFCAAEGPSCCYGSVAYWTRVKRGVGAGQII</sequence>
<evidence type="ECO:0000313" key="2">
    <source>
        <dbReference type="EMBL" id="KAF2277787.1"/>
    </source>
</evidence>
<evidence type="ECO:0000256" key="1">
    <source>
        <dbReference type="SAM" id="MobiDB-lite"/>
    </source>
</evidence>
<dbReference type="RefSeq" id="XP_033655326.1">
    <property type="nucleotide sequence ID" value="XM_033794301.1"/>
</dbReference>